<dbReference type="InterPro" id="IPR001991">
    <property type="entry name" value="Na-dicarboxylate_symporter"/>
</dbReference>
<feature type="transmembrane region" description="Helical" evidence="8">
    <location>
        <begin position="179"/>
        <end position="204"/>
    </location>
</feature>
<feature type="transmembrane region" description="Helical" evidence="8">
    <location>
        <begin position="141"/>
        <end position="158"/>
    </location>
</feature>
<dbReference type="Pfam" id="PF00375">
    <property type="entry name" value="SDF"/>
    <property type="match status" value="1"/>
</dbReference>
<dbReference type="EMBL" id="RIAX01000001">
    <property type="protein sequence ID" value="RNF41190.1"/>
    <property type="molecule type" value="Genomic_DNA"/>
</dbReference>
<dbReference type="OrthoDB" id="9768885at2"/>
<gene>
    <name evidence="9" type="ORF">EEX84_02240</name>
</gene>
<keyword evidence="2" id="KW-0813">Transport</keyword>
<dbReference type="PANTHER" id="PTHR42865">
    <property type="entry name" value="PROTON/GLUTAMATE-ASPARTATE SYMPORTER"/>
    <property type="match status" value="1"/>
</dbReference>
<comment type="subcellular location">
    <subcellularLocation>
        <location evidence="1">Cell membrane</location>
        <topology evidence="1">Multi-pass membrane protein</topology>
    </subcellularLocation>
</comment>
<keyword evidence="4 8" id="KW-0812">Transmembrane</keyword>
<protein>
    <submittedName>
        <fullName evidence="9">Dicarboxylate/amino acid:cation symporter</fullName>
    </submittedName>
</protein>
<evidence type="ECO:0000256" key="5">
    <source>
        <dbReference type="ARBA" id="ARBA00022847"/>
    </source>
</evidence>
<dbReference type="AlphaFoldDB" id="A0A3M8PEF1"/>
<dbReference type="GO" id="GO:0005886">
    <property type="term" value="C:plasma membrane"/>
    <property type="evidence" value="ECO:0007669"/>
    <property type="project" value="UniProtKB-SubCell"/>
</dbReference>
<feature type="transmembrane region" description="Helical" evidence="8">
    <location>
        <begin position="317"/>
        <end position="338"/>
    </location>
</feature>
<dbReference type="Proteomes" id="UP000275473">
    <property type="component" value="Unassembled WGS sequence"/>
</dbReference>
<dbReference type="FunFam" id="1.10.3860.10:FF:000001">
    <property type="entry name" value="C4-dicarboxylate transport protein"/>
    <property type="match status" value="1"/>
</dbReference>
<dbReference type="PROSITE" id="PS00714">
    <property type="entry name" value="NA_DICARBOXYL_SYMP_2"/>
    <property type="match status" value="1"/>
</dbReference>
<organism evidence="9 10">
    <name type="scientific">Planococcus salinus</name>
    <dbReference type="NCBI Taxonomy" id="1848460"/>
    <lineage>
        <taxon>Bacteria</taxon>
        <taxon>Bacillati</taxon>
        <taxon>Bacillota</taxon>
        <taxon>Bacilli</taxon>
        <taxon>Bacillales</taxon>
        <taxon>Caryophanaceae</taxon>
        <taxon>Planococcus</taxon>
    </lineage>
</organism>
<feature type="transmembrane region" description="Helical" evidence="8">
    <location>
        <begin position="210"/>
        <end position="232"/>
    </location>
</feature>
<evidence type="ECO:0000256" key="6">
    <source>
        <dbReference type="ARBA" id="ARBA00022989"/>
    </source>
</evidence>
<keyword evidence="10" id="KW-1185">Reference proteome</keyword>
<dbReference type="PANTHER" id="PTHR42865:SF7">
    <property type="entry name" value="PROTON_GLUTAMATE-ASPARTATE SYMPORTER"/>
    <property type="match status" value="1"/>
</dbReference>
<dbReference type="SUPFAM" id="SSF118215">
    <property type="entry name" value="Proton glutamate symport protein"/>
    <property type="match status" value="1"/>
</dbReference>
<evidence type="ECO:0000313" key="10">
    <source>
        <dbReference type="Proteomes" id="UP000275473"/>
    </source>
</evidence>
<evidence type="ECO:0000256" key="2">
    <source>
        <dbReference type="ARBA" id="ARBA00022448"/>
    </source>
</evidence>
<keyword evidence="6 8" id="KW-1133">Transmembrane helix</keyword>
<dbReference type="Gene3D" id="1.10.3860.10">
    <property type="entry name" value="Sodium:dicarboxylate symporter"/>
    <property type="match status" value="1"/>
</dbReference>
<accession>A0A3M8PEF1</accession>
<feature type="transmembrane region" description="Helical" evidence="8">
    <location>
        <begin position="7"/>
        <end position="26"/>
    </location>
</feature>
<dbReference type="GO" id="GO:0006835">
    <property type="term" value="P:dicarboxylic acid transport"/>
    <property type="evidence" value="ECO:0007669"/>
    <property type="project" value="TreeGrafter"/>
</dbReference>
<keyword evidence="5" id="KW-0769">Symport</keyword>
<evidence type="ECO:0000256" key="4">
    <source>
        <dbReference type="ARBA" id="ARBA00022692"/>
    </source>
</evidence>
<evidence type="ECO:0000256" key="1">
    <source>
        <dbReference type="ARBA" id="ARBA00004651"/>
    </source>
</evidence>
<dbReference type="PRINTS" id="PR00173">
    <property type="entry name" value="EDTRNSPORT"/>
</dbReference>
<dbReference type="InterPro" id="IPR018107">
    <property type="entry name" value="Na-dicarboxylate_symporter_CS"/>
</dbReference>
<sequence length="422" mass="44114">MRLKGNLMMQIFIAFGLAIVLGAVFGPSIEVLQPLGDLFLRLIKFIIAPLILASLVVGIASTGDPKQLGRIGLKTIVFYLATSAVAVTIGLAFAYLISPGKGLTLTVPETTAEVNETGGVIATLLNIIPENPFEALATGNILQVIFFAIFIGLAITLVGKPAQPVLRFFEGFAEVMYKITGIIMWVAPIGVLGLVAPVVGQYGVAVLMPLLKVILAVAIACAVHALFVYSMLVKRFAKISPLKFFKGIAPAAAVAFSTCSSSGTLPVTLKNTQENLGVSRKISSFVLPLGATINMDGTAIYQGIAVVFIAQFYGLELSFLQLLAVILTTVLASIGAAGVPGAGLVMLAMVLTAANMPLEGIALIAGVDRILDMFRTSVNVMGDAAGSVVVAASEDELWVDELAGENLLDAMTENDGTVLDTK</sequence>
<evidence type="ECO:0000256" key="8">
    <source>
        <dbReference type="SAM" id="Phobius"/>
    </source>
</evidence>
<name>A0A3M8PEF1_9BACL</name>
<dbReference type="GO" id="GO:0015293">
    <property type="term" value="F:symporter activity"/>
    <property type="evidence" value="ECO:0007669"/>
    <property type="project" value="UniProtKB-KW"/>
</dbReference>
<keyword evidence="3" id="KW-1003">Cell membrane</keyword>
<evidence type="ECO:0000256" key="3">
    <source>
        <dbReference type="ARBA" id="ARBA00022475"/>
    </source>
</evidence>
<proteinExistence type="predicted"/>
<comment type="caution">
    <text evidence="9">The sequence shown here is derived from an EMBL/GenBank/DDBJ whole genome shotgun (WGS) entry which is preliminary data.</text>
</comment>
<feature type="transmembrane region" description="Helical" evidence="8">
    <location>
        <begin position="38"/>
        <end position="59"/>
    </location>
</feature>
<keyword evidence="7 8" id="KW-0472">Membrane</keyword>
<evidence type="ECO:0000256" key="7">
    <source>
        <dbReference type="ARBA" id="ARBA00023136"/>
    </source>
</evidence>
<reference evidence="9 10" key="1">
    <citation type="journal article" date="2018" name="Int. J. Syst. Evol. Microbiol.">
        <title>Planococcus salinus sp. nov., a moderately halophilic bacterium isolated from a saline-alkali soil.</title>
        <authorList>
            <person name="Gan L."/>
        </authorList>
    </citation>
    <scope>NUCLEOTIDE SEQUENCE [LARGE SCALE GENOMIC DNA]</scope>
    <source>
        <strain evidence="9 10">LCB217</strain>
    </source>
</reference>
<evidence type="ECO:0000313" key="9">
    <source>
        <dbReference type="EMBL" id="RNF41190.1"/>
    </source>
</evidence>
<dbReference type="InterPro" id="IPR036458">
    <property type="entry name" value="Na:dicarbo_symporter_sf"/>
</dbReference>
<feature type="transmembrane region" description="Helical" evidence="8">
    <location>
        <begin position="71"/>
        <end position="97"/>
    </location>
</feature>
<dbReference type="RefSeq" id="WP_123163937.1">
    <property type="nucleotide sequence ID" value="NZ_RIAX01000001.1"/>
</dbReference>
<feature type="transmembrane region" description="Helical" evidence="8">
    <location>
        <begin position="344"/>
        <end position="367"/>
    </location>
</feature>